<reference evidence="2 3" key="1">
    <citation type="submission" date="2019-08" db="EMBL/GenBank/DDBJ databases">
        <authorList>
            <person name="Ndlovu S.S."/>
        </authorList>
    </citation>
    <scope>NUCLEOTIDE SEQUENCE [LARGE SCALE GENOMIC DNA]</scope>
    <source>
        <strain evidence="2">SPEC_57</strain>
    </source>
</reference>
<keyword evidence="1" id="KW-0812">Transmembrane</keyword>
<keyword evidence="1" id="KW-1133">Transmembrane helix</keyword>
<organismHost>
    <name type="scientific">Phacochoerus aethiopicus</name>
    <name type="common">Warthog</name>
    <dbReference type="NCBI Taxonomy" id="85517"/>
</organismHost>
<organismHost>
    <name type="scientific">Phacochoerus africanus</name>
    <name type="common">Warthog</name>
    <dbReference type="NCBI Taxonomy" id="41426"/>
</organismHost>
<evidence type="ECO:0000313" key="2">
    <source>
        <dbReference type="EMBL" id="QRW43520.1"/>
    </source>
</evidence>
<dbReference type="EMBL" id="MN394630">
    <property type="protein sequence ID" value="QRW43520.1"/>
    <property type="molecule type" value="Genomic_DNA"/>
</dbReference>
<organismHost>
    <name type="scientific">Ornithodoros moubata</name>
    <name type="common">Soft tick</name>
    <name type="synonym">Argasid tick</name>
    <dbReference type="NCBI Taxonomy" id="6938"/>
</organismHost>
<feature type="transmembrane region" description="Helical" evidence="1">
    <location>
        <begin position="130"/>
        <end position="152"/>
    </location>
</feature>
<keyword evidence="1" id="KW-0472">Membrane</keyword>
<dbReference type="Proteomes" id="UP000423628">
    <property type="component" value="Segment"/>
</dbReference>
<protein>
    <submittedName>
        <fullName evidence="2">PNP419L</fullName>
    </submittedName>
</protein>
<accession>A0A894KQP0</accession>
<feature type="transmembrane region" description="Helical" evidence="1">
    <location>
        <begin position="212"/>
        <end position="240"/>
    </location>
</feature>
<feature type="transmembrane region" description="Helical" evidence="1">
    <location>
        <begin position="260"/>
        <end position="280"/>
    </location>
</feature>
<feature type="transmembrane region" description="Helical" evidence="1">
    <location>
        <begin position="81"/>
        <end position="100"/>
    </location>
</feature>
<evidence type="ECO:0000313" key="3">
    <source>
        <dbReference type="Proteomes" id="UP000423628"/>
    </source>
</evidence>
<name>A0A894KQP0_ASF</name>
<gene>
    <name evidence="2" type="ORF">NP419L</name>
</gene>
<evidence type="ECO:0000256" key="1">
    <source>
        <dbReference type="SAM" id="Phobius"/>
    </source>
</evidence>
<organismHost>
    <name type="scientific">Sus scrofa</name>
    <name type="common">Pig</name>
    <dbReference type="NCBI Taxonomy" id="9823"/>
</organismHost>
<feature type="transmembrane region" description="Helical" evidence="1">
    <location>
        <begin position="301"/>
        <end position="326"/>
    </location>
</feature>
<sequence>MYDFYNVYRFTKTYRTGLQRNASFGRKLGIFHSMLLSIQMFFIYGGRVFLQKSISISVRQMLTSVYKPLFVWQFTNPYNTAYVLSLFSLCILHYNIFSVYQRFQLGKMRCVVLVVSRLIRPIGIAYDGSLVPLLIILRLMPMGFILILHATIFNLVDTGTIFLLFTNICYQLLSLVGRHLQLFTPKAVKHVQVQLGGICLRVRLSRDPLQGFAVYIQLAIQIYSHVYIYIYLFMLFFIIVKTYKFLFRARIQENASIALLAGYGSNAIALTLHDGICFFFKKCLTNYITIFYQHTGDHSSICVGSPLLSGMAIIFTMGILVCLVDYRCGIFFTQVFSLGITCHFCNPHRSLFHKKFCANFSNGVFYICGKHLIRVGNVRVVLHHLHANVPCGLFSAFTFRLNRRKTKNIVCTMPRKMFY</sequence>
<proteinExistence type="predicted"/>
<organismHost>
    <name type="scientific">Ornithodoros</name>
    <name type="common">relapsing fever ticks</name>
    <dbReference type="NCBI Taxonomy" id="6937"/>
</organismHost>
<feature type="transmembrane region" description="Helical" evidence="1">
    <location>
        <begin position="28"/>
        <end position="50"/>
    </location>
</feature>
<organismHost>
    <name type="scientific">Potamochoerus larvatus</name>
    <name type="common">Bushpig</name>
    <dbReference type="NCBI Taxonomy" id="273792"/>
</organismHost>
<organism evidence="2 3">
    <name type="scientific">African swine fever virus</name>
    <name type="common">ASFV</name>
    <dbReference type="NCBI Taxonomy" id="10497"/>
    <lineage>
        <taxon>Viruses</taxon>
        <taxon>Varidnaviria</taxon>
        <taxon>Bamfordvirae</taxon>
        <taxon>Nucleocytoviricota</taxon>
        <taxon>Pokkesviricetes</taxon>
        <taxon>Asfuvirales</taxon>
        <taxon>Asfarviridae</taxon>
        <taxon>Asfivirus</taxon>
        <taxon>Asfivirus haemorrhagiae</taxon>
    </lineage>
</organism>